<keyword evidence="2 3" id="KW-0802">TPR repeat</keyword>
<keyword evidence="5" id="KW-1185">Reference proteome</keyword>
<feature type="repeat" description="TPR" evidence="3">
    <location>
        <begin position="221"/>
        <end position="254"/>
    </location>
</feature>
<keyword evidence="1" id="KW-0677">Repeat</keyword>
<feature type="repeat" description="TPR" evidence="3">
    <location>
        <begin position="402"/>
        <end position="435"/>
    </location>
</feature>
<dbReference type="Proteomes" id="UP000717364">
    <property type="component" value="Unassembled WGS sequence"/>
</dbReference>
<dbReference type="Pfam" id="PF13432">
    <property type="entry name" value="TPR_16"/>
    <property type="match status" value="1"/>
</dbReference>
<evidence type="ECO:0000256" key="1">
    <source>
        <dbReference type="ARBA" id="ARBA00022737"/>
    </source>
</evidence>
<dbReference type="Pfam" id="PF00515">
    <property type="entry name" value="TPR_1"/>
    <property type="match status" value="2"/>
</dbReference>
<dbReference type="InterPro" id="IPR050498">
    <property type="entry name" value="Ycf3"/>
</dbReference>
<evidence type="ECO:0000313" key="5">
    <source>
        <dbReference type="Proteomes" id="UP000717364"/>
    </source>
</evidence>
<feature type="repeat" description="TPR" evidence="3">
    <location>
        <begin position="538"/>
        <end position="571"/>
    </location>
</feature>
<sequence length="685" mass="79650">MTVAKDTGSLVLTKEEVYGALIRSLRRRKGFGIVFVECSPTEAVDLIPQIKGDLPQKKIGTLELTAPIENLYDLVKNHDNQNQVDILLIQGLEKSLEADIKPGYGGEGRYYNLNTAPQILSHLNQQRERFREQFSHVCFLFFLPGFAVKYFMRRAPDFFDWSSGVFDLAVEPKETAQKSKQPAQREGLRKYDNLTQNELTQKLSQVQELLDQTKSDAPNATDLWLQKGEILYLVKDYQASLNCFEHIIEIDPGKETAWNSKGLVLTNIESIEENTSTKNKLVDAAIASFNQAIKLNPDYTTAFYNRGIALTKLGRYEEAIESYDKAIELDPNISDFWHNKAIAFFLLGRYEKAIVSGDKALQLKPEDNRIWTLQGLIADSLNWKQEAIYLYERAAKIEPNDPTAWYNLGNILSELRRHNEAIKSYDQVLRLASNHYRALAKRGWQLRQIYQYVEALKDLNHSIKLNRNYAWSVAARGRFYRETERYKEAVQDFNRAIEIDPNYVWAIAQRGQLYRLMQEYGKALDDFNRAIELATDYRWAIRRRGEVYGLIRHYEQAMADFNSALELSPSSNWTLYWRSIIHQATGNEENAKEDIYKAIRMAQLFYERNPNDIDNILNLALYHIVINDRKNSKAFYREALSKKHVSHYLSKTHKNLEELIKFFPNNRIAQISLRYIQIQKTKKLM</sequence>
<feature type="repeat" description="TPR" evidence="3">
    <location>
        <begin position="300"/>
        <end position="333"/>
    </location>
</feature>
<reference evidence="4" key="2">
    <citation type="journal article" date="2021" name="Mar. Drugs">
        <title>Genome Reduction and Secondary Metabolism of the Marine Sponge-Associated Cyanobacterium Leptothoe.</title>
        <authorList>
            <person name="Konstantinou D."/>
            <person name="Popin R.V."/>
            <person name="Fewer D.P."/>
            <person name="Sivonen K."/>
            <person name="Gkelis S."/>
        </authorList>
    </citation>
    <scope>NUCLEOTIDE SEQUENCE</scope>
    <source>
        <strain evidence="4">TAU-MAC 1115</strain>
    </source>
</reference>
<gene>
    <name evidence="4" type="ORF">IXB50_19680</name>
</gene>
<dbReference type="AlphaFoldDB" id="A0A947DL62"/>
<dbReference type="Pfam" id="PF13181">
    <property type="entry name" value="TPR_8"/>
    <property type="match status" value="3"/>
</dbReference>
<dbReference type="Pfam" id="PF13414">
    <property type="entry name" value="TPR_11"/>
    <property type="match status" value="1"/>
</dbReference>
<dbReference type="RefSeq" id="WP_215610710.1">
    <property type="nucleotide sequence ID" value="NZ_JADOES010000053.1"/>
</dbReference>
<protein>
    <submittedName>
        <fullName evidence="4">Tetratricopeptide repeat protein</fullName>
    </submittedName>
</protein>
<dbReference type="PROSITE" id="PS50005">
    <property type="entry name" value="TPR"/>
    <property type="match status" value="8"/>
</dbReference>
<dbReference type="PANTHER" id="PTHR44858:SF1">
    <property type="entry name" value="UDP-N-ACETYLGLUCOSAMINE--PEPTIDE N-ACETYLGLUCOSAMINYLTRANSFERASE SPINDLY-RELATED"/>
    <property type="match status" value="1"/>
</dbReference>
<feature type="repeat" description="TPR" evidence="3">
    <location>
        <begin position="334"/>
        <end position="367"/>
    </location>
</feature>
<feature type="repeat" description="TPR" evidence="3">
    <location>
        <begin position="504"/>
        <end position="537"/>
    </location>
</feature>
<comment type="caution">
    <text evidence="4">The sequence shown here is derived from an EMBL/GenBank/DDBJ whole genome shotgun (WGS) entry which is preliminary data.</text>
</comment>
<dbReference type="SMART" id="SM00028">
    <property type="entry name" value="TPR"/>
    <property type="match status" value="10"/>
</dbReference>
<dbReference type="InterPro" id="IPR019734">
    <property type="entry name" value="TPR_rpt"/>
</dbReference>
<dbReference type="SUPFAM" id="SSF48452">
    <property type="entry name" value="TPR-like"/>
    <property type="match status" value="2"/>
</dbReference>
<dbReference type="EMBL" id="JADOES010000053">
    <property type="protein sequence ID" value="MBT9317646.1"/>
    <property type="molecule type" value="Genomic_DNA"/>
</dbReference>
<reference evidence="4" key="1">
    <citation type="submission" date="2020-11" db="EMBL/GenBank/DDBJ databases">
        <authorList>
            <person name="Konstantinou D."/>
            <person name="Gkelis S."/>
            <person name="Popin R."/>
            <person name="Fewer D."/>
            <person name="Sivonen K."/>
        </authorList>
    </citation>
    <scope>NUCLEOTIDE SEQUENCE</scope>
    <source>
        <strain evidence="4">TAU-MAC 1115</strain>
    </source>
</reference>
<accession>A0A947DL62</accession>
<feature type="repeat" description="TPR" evidence="3">
    <location>
        <begin position="368"/>
        <end position="401"/>
    </location>
</feature>
<organism evidence="4 5">
    <name type="scientific">Leptothoe spongobia TAU-MAC 1115</name>
    <dbReference type="NCBI Taxonomy" id="1967444"/>
    <lineage>
        <taxon>Bacteria</taxon>
        <taxon>Bacillati</taxon>
        <taxon>Cyanobacteriota</taxon>
        <taxon>Cyanophyceae</taxon>
        <taxon>Nodosilineales</taxon>
        <taxon>Cymatolegaceae</taxon>
        <taxon>Leptothoe</taxon>
        <taxon>Leptothoe spongobia</taxon>
    </lineage>
</organism>
<proteinExistence type="predicted"/>
<evidence type="ECO:0000256" key="2">
    <source>
        <dbReference type="ARBA" id="ARBA00022803"/>
    </source>
</evidence>
<dbReference type="InterPro" id="IPR011990">
    <property type="entry name" value="TPR-like_helical_dom_sf"/>
</dbReference>
<name>A0A947DL62_9CYAN</name>
<evidence type="ECO:0000313" key="4">
    <source>
        <dbReference type="EMBL" id="MBT9317646.1"/>
    </source>
</evidence>
<evidence type="ECO:0000256" key="3">
    <source>
        <dbReference type="PROSITE-ProRule" id="PRU00339"/>
    </source>
</evidence>
<feature type="repeat" description="TPR" evidence="3">
    <location>
        <begin position="470"/>
        <end position="503"/>
    </location>
</feature>
<dbReference type="PROSITE" id="PS50293">
    <property type="entry name" value="TPR_REGION"/>
    <property type="match status" value="2"/>
</dbReference>
<dbReference type="Gene3D" id="1.25.40.10">
    <property type="entry name" value="Tetratricopeptide repeat domain"/>
    <property type="match status" value="4"/>
</dbReference>
<dbReference type="PANTHER" id="PTHR44858">
    <property type="entry name" value="TETRATRICOPEPTIDE REPEAT PROTEIN 6"/>
    <property type="match status" value="1"/>
</dbReference>